<gene>
    <name evidence="2" type="ordered locus">HRM2_25430</name>
</gene>
<accession>C0QGY8</accession>
<evidence type="ECO:0000313" key="3">
    <source>
        <dbReference type="Proteomes" id="UP000000442"/>
    </source>
</evidence>
<dbReference type="CDD" id="cd00761">
    <property type="entry name" value="Glyco_tranf_GTA_type"/>
    <property type="match status" value="1"/>
</dbReference>
<dbReference type="PANTHER" id="PTHR15046">
    <property type="entry name" value="GLYCO_TRANS_2-LIKE DOMAIN-CONTAINING PROTEIN"/>
    <property type="match status" value="1"/>
</dbReference>
<proteinExistence type="predicted"/>
<dbReference type="Gene3D" id="3.90.550.10">
    <property type="entry name" value="Spore Coat Polysaccharide Biosynthesis Protein SpsA, Chain A"/>
    <property type="match status" value="1"/>
</dbReference>
<keyword evidence="2" id="KW-0808">Transferase</keyword>
<dbReference type="EC" id="2.4.1.-" evidence="2"/>
<organism evidence="2 3">
    <name type="scientific">Desulforapulum autotrophicum (strain ATCC 43914 / DSM 3382 / VKM B-1955 / HRM2)</name>
    <name type="common">Desulfobacterium autotrophicum</name>
    <dbReference type="NCBI Taxonomy" id="177437"/>
    <lineage>
        <taxon>Bacteria</taxon>
        <taxon>Pseudomonadati</taxon>
        <taxon>Thermodesulfobacteriota</taxon>
        <taxon>Desulfobacteria</taxon>
        <taxon>Desulfobacterales</taxon>
        <taxon>Desulfobacteraceae</taxon>
        <taxon>Desulforapulum</taxon>
    </lineage>
</organism>
<dbReference type="Proteomes" id="UP000000442">
    <property type="component" value="Chromosome"/>
</dbReference>
<sequence>MIRKLKKILFRYLKTGKLVFIGKPVYKAIITIELLFHRLVDLCARTGSGSQDNLNSDLTVLVKTFERPRTVKRLIKSIKRFYPNLRIILVDDSKYPVQINGIETVVMPFDSGISAGRNKALSLVKTEFVLVLDDDFVFFRKTDLVNALKRIKANPNIDILGGEVIDLPFYKTFDYYTAPIFATVAQPTMPTGSLIDGMPVLDKVANFYIGRTHAIKKIKWDNLLKRLDHADFFTRAKGVLTSVLTDEFKCLHARTIYNRTYMSFRNNLKRDQIYLFLKYNHESNIKNPQMP</sequence>
<keyword evidence="2" id="KW-0328">Glycosyltransferase</keyword>
<protein>
    <submittedName>
        <fullName evidence="2">Lipopolysaccharide N-acetyl-glycoaminyltransferase</fullName>
        <ecNumber evidence="2">2.4.1.-</ecNumber>
    </submittedName>
</protein>
<evidence type="ECO:0000313" key="2">
    <source>
        <dbReference type="EMBL" id="ACN15637.1"/>
    </source>
</evidence>
<dbReference type="PANTHER" id="PTHR15046:SF3">
    <property type="entry name" value="BETA-1,4 N-ACETYLGALACTOSAMINYLTRANSFERASE 2-LIKE"/>
    <property type="match status" value="1"/>
</dbReference>
<dbReference type="InterPro" id="IPR029044">
    <property type="entry name" value="Nucleotide-diphossugar_trans"/>
</dbReference>
<reference evidence="2 3" key="1">
    <citation type="journal article" date="2009" name="Environ. Microbiol.">
        <title>Genome sequence of Desulfobacterium autotrophicum HRM2, a marine sulfate reducer oxidizing organic carbon completely to carbon dioxide.</title>
        <authorList>
            <person name="Strittmatter A.W."/>
            <person name="Liesegang H."/>
            <person name="Rabus R."/>
            <person name="Decker I."/>
            <person name="Amann J."/>
            <person name="Andres S."/>
            <person name="Henne A."/>
            <person name="Fricke W.F."/>
            <person name="Martinez-Arias R."/>
            <person name="Bartels D."/>
            <person name="Goesmann A."/>
            <person name="Krause L."/>
            <person name="Puehler A."/>
            <person name="Klenk H.P."/>
            <person name="Richter M."/>
            <person name="Schuler M."/>
            <person name="Gloeckner F.O."/>
            <person name="Meyerdierks A."/>
            <person name="Gottschalk G."/>
            <person name="Amann R."/>
        </authorList>
    </citation>
    <scope>NUCLEOTIDE SEQUENCE [LARGE SCALE GENOMIC DNA]</scope>
    <source>
        <strain evidence="3">ATCC 43914 / DSM 3382 / HRM2</strain>
    </source>
</reference>
<dbReference type="CAZy" id="GT12">
    <property type="family name" value="Glycosyltransferase Family 12"/>
</dbReference>
<dbReference type="InterPro" id="IPR001173">
    <property type="entry name" value="Glyco_trans_2-like"/>
</dbReference>
<feature type="domain" description="Glycosyltransferase 2-like" evidence="1">
    <location>
        <begin position="59"/>
        <end position="162"/>
    </location>
</feature>
<dbReference type="STRING" id="177437.HRM2_25430"/>
<dbReference type="Pfam" id="PF00535">
    <property type="entry name" value="Glycos_transf_2"/>
    <property type="match status" value="1"/>
</dbReference>
<dbReference type="KEGG" id="dat:HRM2_25430"/>
<dbReference type="eggNOG" id="COG0463">
    <property type="taxonomic scope" value="Bacteria"/>
</dbReference>
<dbReference type="GO" id="GO:0016757">
    <property type="term" value="F:glycosyltransferase activity"/>
    <property type="evidence" value="ECO:0007669"/>
    <property type="project" value="UniProtKB-KW"/>
</dbReference>
<dbReference type="HOGENOM" id="CLU_083592_0_0_7"/>
<dbReference type="AlphaFoldDB" id="C0QGY8"/>
<name>C0QGY8_DESAH</name>
<dbReference type="SUPFAM" id="SSF53448">
    <property type="entry name" value="Nucleotide-diphospho-sugar transferases"/>
    <property type="match status" value="1"/>
</dbReference>
<dbReference type="OrthoDB" id="9798250at2"/>
<keyword evidence="3" id="KW-1185">Reference proteome</keyword>
<dbReference type="RefSeq" id="WP_015904402.1">
    <property type="nucleotide sequence ID" value="NC_012108.1"/>
</dbReference>
<dbReference type="DNASU" id="7502333"/>
<evidence type="ECO:0000259" key="1">
    <source>
        <dbReference type="Pfam" id="PF00535"/>
    </source>
</evidence>
<dbReference type="EMBL" id="CP001087">
    <property type="protein sequence ID" value="ACN15637.1"/>
    <property type="molecule type" value="Genomic_DNA"/>
</dbReference>